<dbReference type="PANTHER" id="PTHR20855">
    <property type="entry name" value="ADIPOR/PROGESTIN RECEPTOR-RELATED"/>
    <property type="match status" value="1"/>
</dbReference>
<organism evidence="7 9">
    <name type="scientific">Oenococcus oeni</name>
    <name type="common">Leuconostoc oenos</name>
    <dbReference type="NCBI Taxonomy" id="1247"/>
    <lineage>
        <taxon>Bacteria</taxon>
        <taxon>Bacillati</taxon>
        <taxon>Bacillota</taxon>
        <taxon>Bacilli</taxon>
        <taxon>Lactobacillales</taxon>
        <taxon>Lactobacillaceae</taxon>
        <taxon>Oenococcus</taxon>
    </lineage>
</organism>
<dbReference type="GO" id="GO:0046872">
    <property type="term" value="F:metal ion binding"/>
    <property type="evidence" value="ECO:0007669"/>
    <property type="project" value="UniProtKB-KW"/>
</dbReference>
<evidence type="ECO:0000313" key="10">
    <source>
        <dbReference type="Proteomes" id="UP000294726"/>
    </source>
</evidence>
<feature type="transmembrane region" description="Helical" evidence="6">
    <location>
        <begin position="196"/>
        <end position="215"/>
    </location>
</feature>
<dbReference type="Pfam" id="PF03006">
    <property type="entry name" value="HlyIII"/>
    <property type="match status" value="1"/>
</dbReference>
<reference evidence="8 10" key="2">
    <citation type="submission" date="2018-08" db="EMBL/GenBank/DDBJ databases">
        <authorList>
            <person name="Lorentzen P. G. S. M."/>
        </authorList>
    </citation>
    <scope>NUCLEOTIDE SEQUENCE [LARGE SCALE GENOMIC DNA]</scope>
    <source>
        <strain evidence="8 10">CRBO_1381</strain>
    </source>
</reference>
<keyword evidence="3 6" id="KW-1133">Transmembrane helix</keyword>
<feature type="transmembrane region" description="Helical" evidence="6">
    <location>
        <begin position="54"/>
        <end position="78"/>
    </location>
</feature>
<evidence type="ECO:0000256" key="6">
    <source>
        <dbReference type="SAM" id="Phobius"/>
    </source>
</evidence>
<dbReference type="EMBL" id="MLOK01000047">
    <property type="protein sequence ID" value="OIM20799.1"/>
    <property type="molecule type" value="Genomic_DNA"/>
</dbReference>
<keyword evidence="8" id="KW-0378">Hydrolase</keyword>
<dbReference type="GO" id="GO:0016020">
    <property type="term" value="C:membrane"/>
    <property type="evidence" value="ECO:0007669"/>
    <property type="project" value="UniProtKB-SubCell"/>
</dbReference>
<keyword evidence="5" id="KW-0479">Metal-binding</keyword>
<evidence type="ECO:0000256" key="1">
    <source>
        <dbReference type="ARBA" id="ARBA00004141"/>
    </source>
</evidence>
<evidence type="ECO:0000256" key="5">
    <source>
        <dbReference type="PIRSR" id="PIRSR604254-1"/>
    </source>
</evidence>
<accession>A0A483BJ98</accession>
<reference evidence="7 9" key="1">
    <citation type="journal article" date="2016" name="BMC Genomics">
        <title>Consensus pan-genome assembly of the specialised wine bacterium Oenococcus oeni.</title>
        <authorList>
            <person name="Sternes P.R."/>
            <person name="Borneman A.R."/>
        </authorList>
    </citation>
    <scope>NUCLEOTIDE SEQUENCE [LARGE SCALE GENOMIC DNA]</scope>
    <source>
        <strain evidence="7 9">AWRIB661</strain>
    </source>
</reference>
<dbReference type="Proteomes" id="UP000294726">
    <property type="component" value="Chromosome"/>
</dbReference>
<feature type="binding site" evidence="5">
    <location>
        <position position="73"/>
    </location>
    <ligand>
        <name>Zn(2+)</name>
        <dbReference type="ChEBI" id="CHEBI:29105"/>
    </ligand>
</feature>
<protein>
    <submittedName>
        <fullName evidence="7">Hemolysin III</fullName>
    </submittedName>
    <submittedName>
        <fullName evidence="8">Membrane hydrolase</fullName>
    </submittedName>
</protein>
<sequence>MDSKKHSVKTFGIVEEIFNSITHGLGFAAAIIGIIFLFIRAVDTGYTSAIDLTALIIYSVCLIIFLLNSTLFHALIFTRCAWIFQHFDHLGIFLIILATYTPFCWIFIKNPIALWIWVANLILAIGGIVYDFMFIGRYRWISVLIYLAMGWLIVFLFPIVKDSIPTSSLWMLFWGGISYSAGTFFYLNTRIWWNHVWWHLFVLLGTALMYSSIYLTM</sequence>
<name>A0A483BJ98_OENOE</name>
<feature type="binding site" evidence="5">
    <location>
        <position position="195"/>
    </location>
    <ligand>
        <name>Zn(2+)</name>
        <dbReference type="ChEBI" id="CHEBI:29105"/>
    </ligand>
</feature>
<keyword evidence="4 6" id="KW-0472">Membrane</keyword>
<dbReference type="AlphaFoldDB" id="A0A483BJ98"/>
<proteinExistence type="predicted"/>
<evidence type="ECO:0000256" key="2">
    <source>
        <dbReference type="ARBA" id="ARBA00022692"/>
    </source>
</evidence>
<dbReference type="PANTHER" id="PTHR20855:SF3">
    <property type="entry name" value="LD03007P"/>
    <property type="match status" value="1"/>
</dbReference>
<dbReference type="Proteomes" id="UP000181728">
    <property type="component" value="Unassembled WGS sequence"/>
</dbReference>
<dbReference type="GO" id="GO:0016787">
    <property type="term" value="F:hydrolase activity"/>
    <property type="evidence" value="ECO:0007669"/>
    <property type="project" value="UniProtKB-KW"/>
</dbReference>
<dbReference type="InterPro" id="IPR004254">
    <property type="entry name" value="AdipoR/HlyIII-related"/>
</dbReference>
<feature type="transmembrane region" description="Helical" evidence="6">
    <location>
        <begin position="114"/>
        <end position="133"/>
    </location>
</feature>
<comment type="subcellular location">
    <subcellularLocation>
        <location evidence="1">Membrane</location>
        <topology evidence="1">Multi-pass membrane protein</topology>
    </subcellularLocation>
</comment>
<feature type="transmembrane region" description="Helical" evidence="6">
    <location>
        <begin position="21"/>
        <end position="42"/>
    </location>
</feature>
<keyword evidence="5" id="KW-0862">Zinc</keyword>
<evidence type="ECO:0000313" key="9">
    <source>
        <dbReference type="Proteomes" id="UP000181728"/>
    </source>
</evidence>
<evidence type="ECO:0000256" key="3">
    <source>
        <dbReference type="ARBA" id="ARBA00022989"/>
    </source>
</evidence>
<feature type="transmembrane region" description="Helical" evidence="6">
    <location>
        <begin position="140"/>
        <end position="159"/>
    </location>
</feature>
<keyword evidence="2 6" id="KW-0812">Transmembrane</keyword>
<evidence type="ECO:0000313" key="7">
    <source>
        <dbReference type="EMBL" id="OIM20799.1"/>
    </source>
</evidence>
<evidence type="ECO:0000313" key="8">
    <source>
        <dbReference type="EMBL" id="VDB98653.1"/>
    </source>
</evidence>
<evidence type="ECO:0000256" key="4">
    <source>
        <dbReference type="ARBA" id="ARBA00023136"/>
    </source>
</evidence>
<feature type="binding site" evidence="5">
    <location>
        <position position="199"/>
    </location>
    <ligand>
        <name>Zn(2+)</name>
        <dbReference type="ChEBI" id="CHEBI:29105"/>
    </ligand>
</feature>
<gene>
    <name evidence="7" type="ORF">ATX59_06760</name>
    <name evidence="8" type="ORF">OENI_1391</name>
</gene>
<dbReference type="RefSeq" id="WP_002816806.1">
    <property type="nucleotide sequence ID" value="NZ_CP038451.1"/>
</dbReference>
<feature type="transmembrane region" description="Helical" evidence="6">
    <location>
        <begin position="171"/>
        <end position="189"/>
    </location>
</feature>
<dbReference type="EMBL" id="LR031358">
    <property type="protein sequence ID" value="VDB98653.1"/>
    <property type="molecule type" value="Genomic_DNA"/>
</dbReference>
<feature type="transmembrane region" description="Helical" evidence="6">
    <location>
        <begin position="90"/>
        <end position="108"/>
    </location>
</feature>